<comment type="function">
    <text evidence="7">Catalyzes the glycosylation of 4,4'-diaponeurosporenoate, i.e. the esterification of glucose at the C1'' position with the carboxyl group of 4,4'-diaponeurosporenic acid, to form glycosyl-4,4'-diaponeurosporenoate. This is a step in the biosynthesis of staphyloxanthin, an orange pigment present in most staphylococci strains.</text>
</comment>
<evidence type="ECO:0000256" key="2">
    <source>
        <dbReference type="ARBA" id="ARBA00022475"/>
    </source>
</evidence>
<dbReference type="PANTHER" id="PTHR43646:SF2">
    <property type="entry name" value="GLYCOSYLTRANSFERASE 2-LIKE DOMAIN-CONTAINING PROTEIN"/>
    <property type="match status" value="1"/>
</dbReference>
<comment type="similarity">
    <text evidence="9">Belongs to the glycosyltransferase 2 family. CrtQ subfamily.</text>
</comment>
<evidence type="ECO:0000256" key="8">
    <source>
        <dbReference type="ARBA" id="ARBA00037904"/>
    </source>
</evidence>
<sequence length="224" mass="25492">MVSIIIPVLNEEKNIERLCNNLKILEGSKEIVFVDGGSTDSTVKIASRYGKVLISPKGRAIQMNIGAINTLGDILWFVHADSLLNPNSLSEIDKTIKSGYIGGAFKMFFYDYTSPFLKYIEKTSNLRAKILKLYFGDQGIFIRKDIFLESGGFPNIPIMEDLQFSLNIKKYGKFKLVNCNIGTSSRRFINRGVIKTFLLMQKLKLLYFIGVPPEKLQILYRDER</sequence>
<evidence type="ECO:0000256" key="4">
    <source>
        <dbReference type="ARBA" id="ARBA00022679"/>
    </source>
</evidence>
<name>A0A0R3JQS5_CALMK</name>
<evidence type="ECO:0000259" key="11">
    <source>
        <dbReference type="Pfam" id="PF00535"/>
    </source>
</evidence>
<dbReference type="InterPro" id="IPR001173">
    <property type="entry name" value="Glyco_trans_2-like"/>
</dbReference>
<dbReference type="RefSeq" id="WP_057979693.1">
    <property type="nucleotide sequence ID" value="NZ_LKHP01000031.1"/>
</dbReference>
<accession>A0A0R3JQS5</accession>
<evidence type="ECO:0000256" key="9">
    <source>
        <dbReference type="ARBA" id="ARBA00038120"/>
    </source>
</evidence>
<comment type="subcellular location">
    <subcellularLocation>
        <location evidence="1">Cell membrane</location>
    </subcellularLocation>
</comment>
<organism evidence="12 13">
    <name type="scientific">Caloramator mitchellensis</name>
    <dbReference type="NCBI Taxonomy" id="908809"/>
    <lineage>
        <taxon>Bacteria</taxon>
        <taxon>Bacillati</taxon>
        <taxon>Bacillota</taxon>
        <taxon>Clostridia</taxon>
        <taxon>Eubacteriales</taxon>
        <taxon>Clostridiaceae</taxon>
        <taxon>Caloramator</taxon>
    </lineage>
</organism>
<dbReference type="GO" id="GO:0016757">
    <property type="term" value="F:glycosyltransferase activity"/>
    <property type="evidence" value="ECO:0007669"/>
    <property type="project" value="UniProtKB-KW"/>
</dbReference>
<dbReference type="Proteomes" id="UP000052015">
    <property type="component" value="Unassembled WGS sequence"/>
</dbReference>
<proteinExistence type="inferred from homology"/>
<keyword evidence="13" id="KW-1185">Reference proteome</keyword>
<evidence type="ECO:0000313" key="12">
    <source>
        <dbReference type="EMBL" id="KRQ85798.1"/>
    </source>
</evidence>
<dbReference type="CDD" id="cd02522">
    <property type="entry name" value="GT_2_like_a"/>
    <property type="match status" value="1"/>
</dbReference>
<dbReference type="SUPFAM" id="SSF53448">
    <property type="entry name" value="Nucleotide-diphospho-sugar transferases"/>
    <property type="match status" value="1"/>
</dbReference>
<protein>
    <recommendedName>
        <fullName evidence="10">4,4'-diaponeurosporenoate glycosyltransferase</fullName>
    </recommendedName>
</protein>
<evidence type="ECO:0000313" key="13">
    <source>
        <dbReference type="Proteomes" id="UP000052015"/>
    </source>
</evidence>
<comment type="caution">
    <text evidence="12">The sequence shown here is derived from an EMBL/GenBank/DDBJ whole genome shotgun (WGS) entry which is preliminary data.</text>
</comment>
<dbReference type="PANTHER" id="PTHR43646">
    <property type="entry name" value="GLYCOSYLTRANSFERASE"/>
    <property type="match status" value="1"/>
</dbReference>
<keyword evidence="6" id="KW-0472">Membrane</keyword>
<dbReference type="NCBIfam" id="TIGR04283">
    <property type="entry name" value="glyco_like_mftF"/>
    <property type="match status" value="1"/>
</dbReference>
<evidence type="ECO:0000256" key="3">
    <source>
        <dbReference type="ARBA" id="ARBA00022676"/>
    </source>
</evidence>
<feature type="domain" description="Glycosyltransferase 2-like" evidence="11">
    <location>
        <begin position="3"/>
        <end position="119"/>
    </location>
</feature>
<dbReference type="GO" id="GO:0005886">
    <property type="term" value="C:plasma membrane"/>
    <property type="evidence" value="ECO:0007669"/>
    <property type="project" value="UniProtKB-SubCell"/>
</dbReference>
<dbReference type="AlphaFoldDB" id="A0A0R3JQS5"/>
<dbReference type="InterPro" id="IPR029044">
    <property type="entry name" value="Nucleotide-diphossugar_trans"/>
</dbReference>
<gene>
    <name evidence="12" type="ORF">ABG79_02421</name>
</gene>
<dbReference type="InterPro" id="IPR026461">
    <property type="entry name" value="Trfase_2_rSAM/seldom_assoc"/>
</dbReference>
<dbReference type="PATRIC" id="fig|908809.3.peg.2417"/>
<reference evidence="12 13" key="1">
    <citation type="submission" date="2015-09" db="EMBL/GenBank/DDBJ databases">
        <title>Draft genome sequence of a Caloramator mitchellensis, a moderate thermophile from the Great Artesian Basin of Australia.</title>
        <authorList>
            <person name="Patel B.K."/>
        </authorList>
    </citation>
    <scope>NUCLEOTIDE SEQUENCE [LARGE SCALE GENOMIC DNA]</scope>
    <source>
        <strain evidence="12 13">VF08</strain>
    </source>
</reference>
<dbReference type="Pfam" id="PF00535">
    <property type="entry name" value="Glycos_transf_2"/>
    <property type="match status" value="1"/>
</dbReference>
<dbReference type="GO" id="GO:0016117">
    <property type="term" value="P:carotenoid biosynthetic process"/>
    <property type="evidence" value="ECO:0007669"/>
    <property type="project" value="UniProtKB-KW"/>
</dbReference>
<dbReference type="EMBL" id="LKHP01000031">
    <property type="protein sequence ID" value="KRQ85798.1"/>
    <property type="molecule type" value="Genomic_DNA"/>
</dbReference>
<dbReference type="Gene3D" id="3.90.550.10">
    <property type="entry name" value="Spore Coat Polysaccharide Biosynthesis Protein SpsA, Chain A"/>
    <property type="match status" value="1"/>
</dbReference>
<dbReference type="STRING" id="908809.ABG79_02421"/>
<keyword evidence="2" id="KW-1003">Cell membrane</keyword>
<evidence type="ECO:0000256" key="5">
    <source>
        <dbReference type="ARBA" id="ARBA00022746"/>
    </source>
</evidence>
<keyword evidence="5" id="KW-0125">Carotenoid biosynthesis</keyword>
<keyword evidence="3" id="KW-0328">Glycosyltransferase</keyword>
<evidence type="ECO:0000256" key="10">
    <source>
        <dbReference type="ARBA" id="ARBA00040345"/>
    </source>
</evidence>
<keyword evidence="4 12" id="KW-0808">Transferase</keyword>
<evidence type="ECO:0000256" key="1">
    <source>
        <dbReference type="ARBA" id="ARBA00004236"/>
    </source>
</evidence>
<evidence type="ECO:0000256" key="6">
    <source>
        <dbReference type="ARBA" id="ARBA00023136"/>
    </source>
</evidence>
<comment type="pathway">
    <text evidence="8">Carotenoid biosynthesis; staphyloxanthin biosynthesis; staphyloxanthin from farnesyl diphosphate: step 4/5.</text>
</comment>
<dbReference type="OrthoDB" id="9810303at2"/>
<evidence type="ECO:0000256" key="7">
    <source>
        <dbReference type="ARBA" id="ARBA00037281"/>
    </source>
</evidence>